<dbReference type="Gene3D" id="3.30.1330.30">
    <property type="match status" value="1"/>
</dbReference>
<evidence type="ECO:0000256" key="3">
    <source>
        <dbReference type="ARBA" id="ARBA00022664"/>
    </source>
</evidence>
<dbReference type="Proteomes" id="UP000183832">
    <property type="component" value="Unassembled WGS sequence"/>
</dbReference>
<dbReference type="InterPro" id="IPR027417">
    <property type="entry name" value="P-loop_NTPase"/>
</dbReference>
<organism evidence="13 14">
    <name type="scientific">Clunio marinus</name>
    <dbReference type="NCBI Taxonomy" id="568069"/>
    <lineage>
        <taxon>Eukaryota</taxon>
        <taxon>Metazoa</taxon>
        <taxon>Ecdysozoa</taxon>
        <taxon>Arthropoda</taxon>
        <taxon>Hexapoda</taxon>
        <taxon>Insecta</taxon>
        <taxon>Pterygota</taxon>
        <taxon>Neoptera</taxon>
        <taxon>Endopterygota</taxon>
        <taxon>Diptera</taxon>
        <taxon>Nematocera</taxon>
        <taxon>Chironomoidea</taxon>
        <taxon>Chironomidae</taxon>
        <taxon>Clunio</taxon>
    </lineage>
</organism>
<keyword evidence="3" id="KW-0507">mRNA processing</keyword>
<dbReference type="GO" id="GO:0000150">
    <property type="term" value="F:DNA strand exchange activity"/>
    <property type="evidence" value="ECO:0007669"/>
    <property type="project" value="TreeGrafter"/>
</dbReference>
<dbReference type="Gene3D" id="3.40.50.300">
    <property type="entry name" value="P-loop containing nucleotide triphosphate hydrolases"/>
    <property type="match status" value="1"/>
</dbReference>
<keyword evidence="14" id="KW-1185">Reference proteome</keyword>
<evidence type="ECO:0000256" key="1">
    <source>
        <dbReference type="ARBA" id="ARBA00004604"/>
    </source>
</evidence>
<sequence length="459" mass="52213">MSYKEDLNDRNKDILEVKKIDDETRDFLGVSILKFLDKKNLLNNPAKLALFSYSHLLHWKFSPDTISKCKTSSNLNFETAQNYFKHTEKFKQIPFHVRSLDNLTEGGIDVGSITEIFGEAGSGKSQICFQLALNCQLSSEVMASPGKALYISTDKRISTERINQMSRAFKERFKNHPSVQDLKCLDNIYVEEYNTVEDFRRTILKLQRNHEILSNLKVLIIDSIAGIFRHENNYIKRSKDIRETFQLFERFAVKYNFAILVTNHLTSIPETQKQTASLGSTWDSLVSTKIKIEKLLNFEDSENESHQVRLMSIVYSPRLPCSKAKFSINSSSLADEVNPKAYPLADATLTTKIMTLIQQAVNYKQLRRGANEATKTLNRGLSEFIVMAADAEPLEILLHLPLLCEDKNVPYVFVRSKQALGRACGVSRPIIACSVTSNEGSQLKPQITTIQQEIEKLLV</sequence>
<dbReference type="GO" id="GO:0008380">
    <property type="term" value="P:RNA splicing"/>
    <property type="evidence" value="ECO:0007669"/>
    <property type="project" value="UniProtKB-KW"/>
</dbReference>
<dbReference type="GO" id="GO:0005524">
    <property type="term" value="F:ATP binding"/>
    <property type="evidence" value="ECO:0007669"/>
    <property type="project" value="UniProtKB-KW"/>
</dbReference>
<dbReference type="OrthoDB" id="1924699at2759"/>
<dbReference type="GO" id="GO:0005681">
    <property type="term" value="C:spliceosomal complex"/>
    <property type="evidence" value="ECO:0007669"/>
    <property type="project" value="UniProtKB-KW"/>
</dbReference>
<evidence type="ECO:0000256" key="7">
    <source>
        <dbReference type="ARBA" id="ARBA00022884"/>
    </source>
</evidence>
<comment type="similarity">
    <text evidence="2">Belongs to the eukaryotic ribosomal protein eL8 family.</text>
</comment>
<dbReference type="SUPFAM" id="SSF52540">
    <property type="entry name" value="P-loop containing nucleoside triphosphate hydrolases"/>
    <property type="match status" value="1"/>
</dbReference>
<dbReference type="AlphaFoldDB" id="A0A1J1INA9"/>
<dbReference type="GO" id="GO:0006312">
    <property type="term" value="P:mitotic recombination"/>
    <property type="evidence" value="ECO:0007669"/>
    <property type="project" value="TreeGrafter"/>
</dbReference>
<dbReference type="InterPro" id="IPR004038">
    <property type="entry name" value="Ribosomal_eL8/eL30/eS12/Gad45"/>
</dbReference>
<dbReference type="GO" id="GO:0003723">
    <property type="term" value="F:RNA binding"/>
    <property type="evidence" value="ECO:0007669"/>
    <property type="project" value="UniProtKB-KW"/>
</dbReference>
<accession>A0A1J1INA9</accession>
<dbReference type="GO" id="GO:0000730">
    <property type="term" value="P:DNA recombinase assembly"/>
    <property type="evidence" value="ECO:0007669"/>
    <property type="project" value="TreeGrafter"/>
</dbReference>
<evidence type="ECO:0000256" key="10">
    <source>
        <dbReference type="ARBA" id="ARBA00023274"/>
    </source>
</evidence>
<name>A0A1J1INA9_9DIPT</name>
<dbReference type="InterPro" id="IPR004037">
    <property type="entry name" value="Ribosomal_eL8-like_CS"/>
</dbReference>
<comment type="subcellular location">
    <subcellularLocation>
        <location evidence="1">Nucleus</location>
        <location evidence="1">Nucleolus</location>
    </subcellularLocation>
</comment>
<evidence type="ECO:0000313" key="14">
    <source>
        <dbReference type="Proteomes" id="UP000183832"/>
    </source>
</evidence>
<keyword evidence="6" id="KW-0067">ATP-binding</keyword>
<keyword evidence="9" id="KW-0539">Nucleus</keyword>
<dbReference type="InterPro" id="IPR029064">
    <property type="entry name" value="Ribosomal_eL30-like_sf"/>
</dbReference>
<evidence type="ECO:0000256" key="5">
    <source>
        <dbReference type="ARBA" id="ARBA00022741"/>
    </source>
</evidence>
<dbReference type="PRINTS" id="PR00883">
    <property type="entry name" value="NUCLEARHMG"/>
</dbReference>
<dbReference type="PANTHER" id="PTHR22942">
    <property type="entry name" value="RECA/RAD51/RADA DNA STRAND-PAIRING FAMILY MEMBER"/>
    <property type="match status" value="1"/>
</dbReference>
<dbReference type="STRING" id="568069.A0A1J1INA9"/>
<proteinExistence type="inferred from homology"/>
<dbReference type="PANTHER" id="PTHR22942:SF66">
    <property type="entry name" value="RE19845P"/>
    <property type="match status" value="1"/>
</dbReference>
<dbReference type="Pfam" id="PF01248">
    <property type="entry name" value="Ribosomal_L7Ae"/>
    <property type="match status" value="1"/>
</dbReference>
<dbReference type="InterPro" id="IPR002415">
    <property type="entry name" value="H/ACA_rnp_Nhp2-like"/>
</dbReference>
<evidence type="ECO:0000313" key="13">
    <source>
        <dbReference type="EMBL" id="CRL00582.1"/>
    </source>
</evidence>
<evidence type="ECO:0000259" key="12">
    <source>
        <dbReference type="PROSITE" id="PS50162"/>
    </source>
</evidence>
<dbReference type="FunFam" id="3.30.1330.30:FF:000002">
    <property type="entry name" value="NHP2-like protein 1 homolog"/>
    <property type="match status" value="1"/>
</dbReference>
<dbReference type="PRINTS" id="PR00881">
    <property type="entry name" value="L7ARS6FAMILY"/>
</dbReference>
<dbReference type="EMBL" id="CVRI01000054">
    <property type="protein sequence ID" value="CRL00582.1"/>
    <property type="molecule type" value="Genomic_DNA"/>
</dbReference>
<reference evidence="13 14" key="1">
    <citation type="submission" date="2015-04" db="EMBL/GenBank/DDBJ databases">
        <authorList>
            <person name="Syromyatnikov M.Y."/>
            <person name="Popov V.N."/>
        </authorList>
    </citation>
    <scope>NUCLEOTIDE SEQUENCE [LARGE SCALE GENOMIC DNA]</scope>
</reference>
<dbReference type="SUPFAM" id="SSF55315">
    <property type="entry name" value="L30e-like"/>
    <property type="match status" value="1"/>
</dbReference>
<keyword evidence="8" id="KW-0508">mRNA splicing</keyword>
<dbReference type="GO" id="GO:0140664">
    <property type="term" value="F:ATP-dependent DNA damage sensor activity"/>
    <property type="evidence" value="ECO:0007669"/>
    <property type="project" value="InterPro"/>
</dbReference>
<feature type="domain" description="RecA family profile 1" evidence="12">
    <location>
        <begin position="89"/>
        <end position="265"/>
    </location>
</feature>
<keyword evidence="10" id="KW-0687">Ribonucleoprotein</keyword>
<keyword evidence="7" id="KW-0694">RNA-binding</keyword>
<evidence type="ECO:0000256" key="2">
    <source>
        <dbReference type="ARBA" id="ARBA00007337"/>
    </source>
</evidence>
<dbReference type="GO" id="GO:0006397">
    <property type="term" value="P:mRNA processing"/>
    <property type="evidence" value="ECO:0007669"/>
    <property type="project" value="UniProtKB-KW"/>
</dbReference>
<dbReference type="PROSITE" id="PS50162">
    <property type="entry name" value="RECA_2"/>
    <property type="match status" value="1"/>
</dbReference>
<dbReference type="GO" id="GO:0003697">
    <property type="term" value="F:single-stranded DNA binding"/>
    <property type="evidence" value="ECO:0007669"/>
    <property type="project" value="TreeGrafter"/>
</dbReference>
<evidence type="ECO:0000256" key="8">
    <source>
        <dbReference type="ARBA" id="ARBA00023187"/>
    </source>
</evidence>
<evidence type="ECO:0000256" key="4">
    <source>
        <dbReference type="ARBA" id="ARBA00022728"/>
    </source>
</evidence>
<evidence type="ECO:0000256" key="11">
    <source>
        <dbReference type="ARBA" id="ARBA00055156"/>
    </source>
</evidence>
<evidence type="ECO:0000256" key="6">
    <source>
        <dbReference type="ARBA" id="ARBA00022840"/>
    </source>
</evidence>
<gene>
    <name evidence="13" type="ORF">CLUMA_CG013842</name>
</gene>
<dbReference type="Pfam" id="PF08423">
    <property type="entry name" value="Rad51"/>
    <property type="match status" value="1"/>
</dbReference>
<dbReference type="PROSITE" id="PS01082">
    <property type="entry name" value="RIBOSOMAL_L7AE"/>
    <property type="match status" value="1"/>
</dbReference>
<dbReference type="GO" id="GO:0003690">
    <property type="term" value="F:double-stranded DNA binding"/>
    <property type="evidence" value="ECO:0007669"/>
    <property type="project" value="TreeGrafter"/>
</dbReference>
<dbReference type="GO" id="GO:0005730">
    <property type="term" value="C:nucleolus"/>
    <property type="evidence" value="ECO:0007669"/>
    <property type="project" value="UniProtKB-SubCell"/>
</dbReference>
<keyword evidence="5" id="KW-0547">Nucleotide-binding</keyword>
<dbReference type="GO" id="GO:0042254">
    <property type="term" value="P:ribosome biogenesis"/>
    <property type="evidence" value="ECO:0007669"/>
    <property type="project" value="InterPro"/>
</dbReference>
<dbReference type="InterPro" id="IPR020588">
    <property type="entry name" value="RecA_ATP-bd"/>
</dbReference>
<comment type="function">
    <text evidence="11">Binds to the 5'-stem-loop of U4 snRNA and may play a role in the late stage of spliceosome assembly. The protein undergoes a conformational change upon RNA-binding.</text>
</comment>
<dbReference type="CDD" id="cd21104">
    <property type="entry name" value="SNU13"/>
    <property type="match status" value="1"/>
</dbReference>
<dbReference type="GO" id="GO:0042148">
    <property type="term" value="P:DNA strand invasion"/>
    <property type="evidence" value="ECO:0007669"/>
    <property type="project" value="TreeGrafter"/>
</dbReference>
<evidence type="ECO:0000256" key="9">
    <source>
        <dbReference type="ARBA" id="ARBA00023242"/>
    </source>
</evidence>
<keyword evidence="4" id="KW-0747">Spliceosome</keyword>
<dbReference type="InterPro" id="IPR018492">
    <property type="entry name" value="Ribosomal_eL8/Nhp2"/>
</dbReference>
<dbReference type="InterPro" id="IPR013632">
    <property type="entry name" value="Rad51_C"/>
</dbReference>
<protein>
    <submittedName>
        <fullName evidence="13">CLUMA_CG013842, isoform A</fullName>
    </submittedName>
</protein>